<dbReference type="InterPro" id="IPR037439">
    <property type="entry name" value="Branching_enzy"/>
</dbReference>
<dbReference type="GO" id="GO:0003844">
    <property type="term" value="F:1,4-alpha-glucan branching enzyme activity"/>
    <property type="evidence" value="ECO:0007669"/>
    <property type="project" value="InterPro"/>
</dbReference>
<dbReference type="GO" id="GO:0043169">
    <property type="term" value="F:cation binding"/>
    <property type="evidence" value="ECO:0007669"/>
    <property type="project" value="InterPro"/>
</dbReference>
<dbReference type="Gene3D" id="3.20.20.80">
    <property type="entry name" value="Glycosidases"/>
    <property type="match status" value="1"/>
</dbReference>
<keyword evidence="7" id="KW-1185">Reference proteome</keyword>
<dbReference type="InterPro" id="IPR006047">
    <property type="entry name" value="GH13_cat_dom"/>
</dbReference>
<dbReference type="InterPro" id="IPR032640">
    <property type="entry name" value="AMPK1_CBM"/>
</dbReference>
<dbReference type="SUPFAM" id="SSF51011">
    <property type="entry name" value="Glycosyl hydrolase domain"/>
    <property type="match status" value="1"/>
</dbReference>
<dbReference type="EMBL" id="CAJOBC010063372">
    <property type="protein sequence ID" value="CAF4217480.1"/>
    <property type="molecule type" value="Genomic_DNA"/>
</dbReference>
<evidence type="ECO:0000256" key="2">
    <source>
        <dbReference type="ARBA" id="ARBA00025180"/>
    </source>
</evidence>
<dbReference type="GO" id="GO:0005978">
    <property type="term" value="P:glycogen biosynthetic process"/>
    <property type="evidence" value="ECO:0007669"/>
    <property type="project" value="InterPro"/>
</dbReference>
<organism evidence="5 7">
    <name type="scientific">Didymodactylos carnosus</name>
    <dbReference type="NCBI Taxonomy" id="1234261"/>
    <lineage>
        <taxon>Eukaryota</taxon>
        <taxon>Metazoa</taxon>
        <taxon>Spiralia</taxon>
        <taxon>Gnathifera</taxon>
        <taxon>Rotifera</taxon>
        <taxon>Eurotatoria</taxon>
        <taxon>Bdelloidea</taxon>
        <taxon>Philodinida</taxon>
        <taxon>Philodinidae</taxon>
        <taxon>Didymodactylos</taxon>
    </lineage>
</organism>
<gene>
    <name evidence="5" type="ORF">GPM918_LOCUS30812</name>
    <name evidence="6" type="ORF">SRO942_LOCUS31441</name>
</gene>
<dbReference type="SUPFAM" id="SSF81296">
    <property type="entry name" value="E set domains"/>
    <property type="match status" value="1"/>
</dbReference>
<dbReference type="PIRSF" id="PIRSF000463">
    <property type="entry name" value="GlgB"/>
    <property type="match status" value="1"/>
</dbReference>
<dbReference type="Gene3D" id="2.60.40.1180">
    <property type="entry name" value="Golgi alpha-mannosidase II"/>
    <property type="match status" value="1"/>
</dbReference>
<sequence>MPSSIEFKLFAPNVSKQISLIGSFSAWNKVSMTKHDDGYFHVNVDLDDGEYEYKYRIEDGEQDIIDPYATRVDIKRQVSLIRIQNGKRIVDTYEWKYDDSKELPVENRDLVIYEVFVADFTEEGTFQSAINKLDYLSTLGINCIQLMPVFEADEGHDWGYVTRHFFSVQSSYGRSEDLKQFVDECHQRGMRVMIDCVFNHSHGECPLTKIDRGFWYYTGLHHPDHPNEVWGPEFNYEHEENGIKPAWLFISDVIRFYIQEYHIDGIRFDATKQIDNHDVLRHFDRLSKELKQNFYTVAEYVPATSKMCKPNGPLDGVWVGVGPNIVEQFSNVNQLEAEKMKSMIDPRYDGKESYEKITNCVTFWACHDNYRLIHWLADKLKYFDRQAFNRLKFAAVILLTCWGVPMIFMGDEFGESKKKEETKTVLKLDWSLPNNRPNHSLLDLYCCLIGFRKSSNALKSDNLSFFYEHIDNQILAYVRWTNEGERVVVVLNFSSINCYRKYRIEHWPQAGKWLDLIDGFTIDVSEQGPEIDLNELKAKVFVWKG</sequence>
<evidence type="ECO:0000259" key="4">
    <source>
        <dbReference type="SMART" id="SM00642"/>
    </source>
</evidence>
<feature type="active site" description="Nucleophile" evidence="3">
    <location>
        <position position="269"/>
    </location>
</feature>
<dbReference type="OrthoDB" id="9978457at2759"/>
<dbReference type="Proteomes" id="UP000681722">
    <property type="component" value="Unassembled WGS sequence"/>
</dbReference>
<dbReference type="PANTHER" id="PTHR43002">
    <property type="entry name" value="GLYCOGEN DEBRANCHING ENZYME"/>
    <property type="match status" value="1"/>
</dbReference>
<dbReference type="InterPro" id="IPR006048">
    <property type="entry name" value="A-amylase/branching_C"/>
</dbReference>
<dbReference type="InterPro" id="IPR013783">
    <property type="entry name" value="Ig-like_fold"/>
</dbReference>
<dbReference type="Pfam" id="PF00128">
    <property type="entry name" value="Alpha-amylase"/>
    <property type="match status" value="2"/>
</dbReference>
<comment type="function">
    <text evidence="2">Non-catalytic subunit of AMP-activated protein kinase (AMPK), an energy sensor protein kinase that plays a key role in regulating cellular energy metabolism. In response to reduction of intracellular ATP levels, AMPK activates energy-producing pathways and inhibits energy-consuming processes: inhibits protein, carbohydrate and lipid biosynthesis, as well as cell growth and proliferation. AMPK acts via direct phosphorylation of metabolic enzymes, and by longer-term effects via phosphorylation of transcription regulators. Also acts as a regulator of cellular polarity by remodeling the actin cytoskeleton; probably by indirectly activating myosin. Beta non-catalytic subunit acts as a scaffold on which the AMPK complex assembles, via its C-terminus that bridges alpha (PRKAA1 or PRKAA2) and gamma subunits (PRKAG1, PRKAG2 or PRKAG3).</text>
</comment>
<dbReference type="SUPFAM" id="SSF51445">
    <property type="entry name" value="(Trans)glycosidases"/>
    <property type="match status" value="1"/>
</dbReference>
<reference evidence="5" key="1">
    <citation type="submission" date="2021-02" db="EMBL/GenBank/DDBJ databases">
        <authorList>
            <person name="Nowell W R."/>
        </authorList>
    </citation>
    <scope>NUCLEOTIDE SEQUENCE</scope>
</reference>
<evidence type="ECO:0000256" key="3">
    <source>
        <dbReference type="PIRSR" id="PIRSR000463-1"/>
    </source>
</evidence>
<accession>A0A815H957</accession>
<evidence type="ECO:0000313" key="7">
    <source>
        <dbReference type="Proteomes" id="UP000663829"/>
    </source>
</evidence>
<dbReference type="AlphaFoldDB" id="A0A815H957"/>
<evidence type="ECO:0000313" key="5">
    <source>
        <dbReference type="EMBL" id="CAF1349074.1"/>
    </source>
</evidence>
<dbReference type="Pfam" id="PF16561">
    <property type="entry name" value="AMPK1_CBM"/>
    <property type="match status" value="1"/>
</dbReference>
<evidence type="ECO:0000313" key="6">
    <source>
        <dbReference type="EMBL" id="CAF4217480.1"/>
    </source>
</evidence>
<evidence type="ECO:0000256" key="1">
    <source>
        <dbReference type="ARBA" id="ARBA00008061"/>
    </source>
</evidence>
<feature type="active site" description="Proton donor" evidence="3">
    <location>
        <position position="299"/>
    </location>
</feature>
<feature type="domain" description="Glycosyl hydrolase family 13 catalytic" evidence="4">
    <location>
        <begin position="114"/>
        <end position="452"/>
    </location>
</feature>
<comment type="caution">
    <text evidence="5">The sequence shown here is derived from an EMBL/GenBank/DDBJ whole genome shotgun (WGS) entry which is preliminary data.</text>
</comment>
<protein>
    <recommendedName>
        <fullName evidence="4">Glycosyl hydrolase family 13 catalytic domain-containing protein</fullName>
    </recommendedName>
</protein>
<dbReference type="CDD" id="cd02688">
    <property type="entry name" value="E_set"/>
    <property type="match status" value="1"/>
</dbReference>
<dbReference type="InterPro" id="IPR013780">
    <property type="entry name" value="Glyco_hydro_b"/>
</dbReference>
<proteinExistence type="inferred from homology"/>
<dbReference type="InterPro" id="IPR014756">
    <property type="entry name" value="Ig_E-set"/>
</dbReference>
<dbReference type="Proteomes" id="UP000663829">
    <property type="component" value="Unassembled WGS sequence"/>
</dbReference>
<dbReference type="InterPro" id="IPR017853">
    <property type="entry name" value="GH"/>
</dbReference>
<name>A0A815H957_9BILA</name>
<dbReference type="Gene3D" id="2.60.40.10">
    <property type="entry name" value="Immunoglobulins"/>
    <property type="match status" value="1"/>
</dbReference>
<dbReference type="EMBL" id="CAJNOQ010014814">
    <property type="protein sequence ID" value="CAF1349074.1"/>
    <property type="molecule type" value="Genomic_DNA"/>
</dbReference>
<dbReference type="Pfam" id="PF02806">
    <property type="entry name" value="Alpha-amylase_C"/>
    <property type="match status" value="1"/>
</dbReference>
<dbReference type="SMART" id="SM00642">
    <property type="entry name" value="Aamy"/>
    <property type="match status" value="1"/>
</dbReference>
<comment type="similarity">
    <text evidence="1">Belongs to the glycosyl hydrolase 13 family.</text>
</comment>